<dbReference type="PANTHER" id="PTHR42811">
    <property type="entry name" value="SERINE ACETYLTRANSFERASE"/>
    <property type="match status" value="1"/>
</dbReference>
<comment type="caution">
    <text evidence="1">The sequence shown here is derived from an EMBL/GenBank/DDBJ whole genome shotgun (WGS) entry which is preliminary data.</text>
</comment>
<dbReference type="RefSeq" id="WP_190715050.1">
    <property type="nucleotide sequence ID" value="NZ_JACJST010000011.1"/>
</dbReference>
<dbReference type="PIRSF" id="PIRSF000441">
    <property type="entry name" value="CysE"/>
    <property type="match status" value="1"/>
</dbReference>
<organism evidence="1 2">
    <name type="scientific">Anabaena lutea FACHB-196</name>
    <dbReference type="NCBI Taxonomy" id="2692881"/>
    <lineage>
        <taxon>Bacteria</taxon>
        <taxon>Bacillati</taxon>
        <taxon>Cyanobacteriota</taxon>
        <taxon>Cyanophyceae</taxon>
        <taxon>Nostocales</taxon>
        <taxon>Nostocaceae</taxon>
        <taxon>Anabaena</taxon>
    </lineage>
</organism>
<name>A0ABR8FF04_9NOST</name>
<dbReference type="Proteomes" id="UP000640531">
    <property type="component" value="Unassembled WGS sequence"/>
</dbReference>
<evidence type="ECO:0000313" key="2">
    <source>
        <dbReference type="Proteomes" id="UP000640531"/>
    </source>
</evidence>
<gene>
    <name evidence="1" type="ORF">H6G59_13105</name>
</gene>
<dbReference type="SUPFAM" id="SSF51161">
    <property type="entry name" value="Trimeric LpxA-like enzymes"/>
    <property type="match status" value="1"/>
</dbReference>
<reference evidence="1 2" key="1">
    <citation type="journal article" date="2020" name="ISME J.">
        <title>Comparative genomics reveals insights into cyanobacterial evolution and habitat adaptation.</title>
        <authorList>
            <person name="Chen M.Y."/>
            <person name="Teng W.K."/>
            <person name="Zhao L."/>
            <person name="Hu C.X."/>
            <person name="Zhou Y.K."/>
            <person name="Han B.P."/>
            <person name="Song L.R."/>
            <person name="Shu W.S."/>
        </authorList>
    </citation>
    <scope>NUCLEOTIDE SEQUENCE [LARGE SCALE GENOMIC DNA]</scope>
    <source>
        <strain evidence="1 2">FACHB-196</strain>
    </source>
</reference>
<proteinExistence type="predicted"/>
<dbReference type="InterPro" id="IPR005881">
    <property type="entry name" value="Ser_O-AcTrfase"/>
</dbReference>
<dbReference type="EMBL" id="JACJST010000011">
    <property type="protein sequence ID" value="MBD2568820.1"/>
    <property type="molecule type" value="Genomic_DNA"/>
</dbReference>
<dbReference type="InterPro" id="IPR011004">
    <property type="entry name" value="Trimer_LpxA-like_sf"/>
</dbReference>
<evidence type="ECO:0000313" key="1">
    <source>
        <dbReference type="EMBL" id="MBD2568820.1"/>
    </source>
</evidence>
<keyword evidence="2" id="KW-1185">Reference proteome</keyword>
<sequence length="159" mass="17123">MLNPSYLWWLSSQAYQKKLYFVARILKAINFLVFHAILPPETEIEKDIKLQHYGLGTVVHCNVKIGNRVQIYHHVTLAAQVPIASEHKIFIGDDVIICAGAVIVGRGNQSLSIGSGAIIGANAVVTKDVLPGQTVVGVPARPIQKAVSTTSAGDKSVNN</sequence>
<accession>A0ABR8FF04</accession>
<protein>
    <submittedName>
        <fullName evidence="1">Serine acetyltransferase</fullName>
    </submittedName>
</protein>
<dbReference type="Gene3D" id="2.160.10.10">
    <property type="entry name" value="Hexapeptide repeat proteins"/>
    <property type="match status" value="1"/>
</dbReference>